<dbReference type="CDD" id="cd04301">
    <property type="entry name" value="NAT_SF"/>
    <property type="match status" value="1"/>
</dbReference>
<evidence type="ECO:0000256" key="2">
    <source>
        <dbReference type="ARBA" id="ARBA00023315"/>
    </source>
</evidence>
<sequence>MEIDSLRQRDIPEVMALMDLGGPYLVPRTASDYWLYAKLFSTTCLVARIDGELVGAVMAFRSQDEPDDVYIQDVVTHPAHRRAGIATALLAALRERAERLGARRLYLTSEPGNTAAHATWTRLGFTNVSGDRTVEGVSVIDDYKGLGRHRAVYELSL</sequence>
<dbReference type="RefSeq" id="WP_015786116.1">
    <property type="nucleotide sequence ID" value="NZ_CALJZO010000116.1"/>
</dbReference>
<dbReference type="OrthoDB" id="4549080at2"/>
<evidence type="ECO:0000313" key="5">
    <source>
        <dbReference type="Proteomes" id="UP000030848"/>
    </source>
</evidence>
<dbReference type="AlphaFoldDB" id="A0A837D5N8"/>
<dbReference type="PIRSF" id="PIRSF037663">
    <property type="entry name" value="Acetyltransf_GNAT_prd"/>
    <property type="match status" value="1"/>
</dbReference>
<keyword evidence="2" id="KW-0012">Acyltransferase</keyword>
<dbReference type="PROSITE" id="PS51186">
    <property type="entry name" value="GNAT"/>
    <property type="match status" value="1"/>
</dbReference>
<organism evidence="4 5">
    <name type="scientific">Saccharomonospora viridis</name>
    <dbReference type="NCBI Taxonomy" id="1852"/>
    <lineage>
        <taxon>Bacteria</taxon>
        <taxon>Bacillati</taxon>
        <taxon>Actinomycetota</taxon>
        <taxon>Actinomycetes</taxon>
        <taxon>Pseudonocardiales</taxon>
        <taxon>Pseudonocardiaceae</taxon>
        <taxon>Saccharomonospora</taxon>
    </lineage>
</organism>
<proteinExistence type="predicted"/>
<dbReference type="Pfam" id="PF00583">
    <property type="entry name" value="Acetyltransf_1"/>
    <property type="match status" value="1"/>
</dbReference>
<dbReference type="InterPro" id="IPR017255">
    <property type="entry name" value="AcTrfase_GNAT_prd"/>
</dbReference>
<feature type="domain" description="N-acetyltransferase" evidence="3">
    <location>
        <begin position="1"/>
        <end position="147"/>
    </location>
</feature>
<keyword evidence="1 4" id="KW-0808">Transferase</keyword>
<dbReference type="InterPro" id="IPR000182">
    <property type="entry name" value="GNAT_dom"/>
</dbReference>
<protein>
    <submittedName>
        <fullName evidence="4">Acetyltransferase</fullName>
    </submittedName>
</protein>
<accession>A0A837D5N8</accession>
<reference evidence="4 5" key="1">
    <citation type="submission" date="2014-10" db="EMBL/GenBank/DDBJ databases">
        <title>Genome sequence of Micropolyspora internatus JCM3315.</title>
        <authorList>
            <person name="Shin S.-K."/>
            <person name="Yi H."/>
        </authorList>
    </citation>
    <scope>NUCLEOTIDE SEQUENCE [LARGE SCALE GENOMIC DNA]</scope>
    <source>
        <strain evidence="4 5">JCM 3315</strain>
    </source>
</reference>
<evidence type="ECO:0000313" key="4">
    <source>
        <dbReference type="EMBL" id="KHF42977.1"/>
    </source>
</evidence>
<gene>
    <name evidence="4" type="ORF">MINT15_31790</name>
</gene>
<evidence type="ECO:0000259" key="3">
    <source>
        <dbReference type="PROSITE" id="PS51186"/>
    </source>
</evidence>
<dbReference type="GO" id="GO:0016747">
    <property type="term" value="F:acyltransferase activity, transferring groups other than amino-acyl groups"/>
    <property type="evidence" value="ECO:0007669"/>
    <property type="project" value="InterPro"/>
</dbReference>
<dbReference type="InterPro" id="IPR050832">
    <property type="entry name" value="Bact_Acetyltransf"/>
</dbReference>
<name>A0A837D5N8_9PSEU</name>
<dbReference type="SUPFAM" id="SSF55729">
    <property type="entry name" value="Acyl-CoA N-acyltransferases (Nat)"/>
    <property type="match status" value="1"/>
</dbReference>
<comment type="caution">
    <text evidence="4">The sequence shown here is derived from an EMBL/GenBank/DDBJ whole genome shotgun (WGS) entry which is preliminary data.</text>
</comment>
<dbReference type="PANTHER" id="PTHR43877">
    <property type="entry name" value="AMINOALKYLPHOSPHONATE N-ACETYLTRANSFERASE-RELATED-RELATED"/>
    <property type="match status" value="1"/>
</dbReference>
<dbReference type="Proteomes" id="UP000030848">
    <property type="component" value="Unassembled WGS sequence"/>
</dbReference>
<dbReference type="Gene3D" id="3.40.630.30">
    <property type="match status" value="1"/>
</dbReference>
<dbReference type="InterPro" id="IPR016181">
    <property type="entry name" value="Acyl_CoA_acyltransferase"/>
</dbReference>
<dbReference type="EMBL" id="JRZE01000006">
    <property type="protein sequence ID" value="KHF42977.1"/>
    <property type="molecule type" value="Genomic_DNA"/>
</dbReference>
<evidence type="ECO:0000256" key="1">
    <source>
        <dbReference type="ARBA" id="ARBA00022679"/>
    </source>
</evidence>